<feature type="domain" description="MgtC/SapB/SrpB/YhiD N-terminal" evidence="8">
    <location>
        <begin position="14"/>
        <end position="144"/>
    </location>
</feature>
<dbReference type="InterPro" id="IPR049177">
    <property type="entry name" value="MgtC_SapB_SrpB_YhiD_N"/>
</dbReference>
<dbReference type="InterPro" id="IPR003416">
    <property type="entry name" value="MgtC/SapB/SrpB/YhiD_fam"/>
</dbReference>
<evidence type="ECO:0000256" key="1">
    <source>
        <dbReference type="ARBA" id="ARBA00004651"/>
    </source>
</evidence>
<keyword evidence="4 7" id="KW-0812">Transmembrane</keyword>
<evidence type="ECO:0000256" key="4">
    <source>
        <dbReference type="ARBA" id="ARBA00022692"/>
    </source>
</evidence>
<feature type="transmembrane region" description="Helical" evidence="7">
    <location>
        <begin position="112"/>
        <end position="139"/>
    </location>
</feature>
<sequence length="229" mass="24299">MMPVGPADLVLRIAVGAALGGVIGYERDRHGRPVGLRTHLLVAMTAATFMVVSAHFVYFQGYRKDDLTEVDASRIAASVVSGIGFLAGGAILRTGATVQGLTTAAGLWLVTAIGLAAGAGMFVVSTTVTLFGVIALTVLRRFEDKNDSATRHRVTVVLGAGGQTASQLVDAVGALGMRVNKMEYERRFDEKRRLAVTFEVLLPDSIGIGGLVDQIEKLPDVQRVHIQNL</sequence>
<dbReference type="RefSeq" id="WP_050429453.1">
    <property type="nucleotide sequence ID" value="NZ_CP012159.1"/>
</dbReference>
<gene>
    <name evidence="9" type="ORF">CMC5_011550</name>
</gene>
<evidence type="ECO:0000256" key="7">
    <source>
        <dbReference type="SAM" id="Phobius"/>
    </source>
</evidence>
<dbReference type="PRINTS" id="PR01837">
    <property type="entry name" value="MGTCSAPBPROT"/>
</dbReference>
<keyword evidence="3" id="KW-1003">Cell membrane</keyword>
<dbReference type="EMBL" id="CP012159">
    <property type="protein sequence ID" value="AKT37029.1"/>
    <property type="molecule type" value="Genomic_DNA"/>
</dbReference>
<feature type="transmembrane region" description="Helical" evidence="7">
    <location>
        <begin position="40"/>
        <end position="59"/>
    </location>
</feature>
<dbReference type="Proteomes" id="UP000067626">
    <property type="component" value="Chromosome"/>
</dbReference>
<feature type="transmembrane region" description="Helical" evidence="7">
    <location>
        <begin position="71"/>
        <end position="92"/>
    </location>
</feature>
<comment type="subcellular location">
    <subcellularLocation>
        <location evidence="1">Cell membrane</location>
        <topology evidence="1">Multi-pass membrane protein</topology>
    </subcellularLocation>
</comment>
<evidence type="ECO:0000256" key="6">
    <source>
        <dbReference type="ARBA" id="ARBA00023136"/>
    </source>
</evidence>
<evidence type="ECO:0000259" key="8">
    <source>
        <dbReference type="Pfam" id="PF02308"/>
    </source>
</evidence>
<evidence type="ECO:0000256" key="2">
    <source>
        <dbReference type="ARBA" id="ARBA00009298"/>
    </source>
</evidence>
<protein>
    <recommendedName>
        <fullName evidence="8">MgtC/SapB/SrpB/YhiD N-terminal domain-containing protein</fullName>
    </recommendedName>
</protein>
<accession>A0A0K1E845</accession>
<dbReference type="KEGG" id="ccro:CMC5_011550"/>
<dbReference type="Pfam" id="PF02308">
    <property type="entry name" value="MgtC"/>
    <property type="match status" value="1"/>
</dbReference>
<dbReference type="PATRIC" id="fig|52.7.peg.1232"/>
<proteinExistence type="inferred from homology"/>
<dbReference type="AlphaFoldDB" id="A0A0K1E845"/>
<dbReference type="STRING" id="52.CMC5_011550"/>
<keyword evidence="6 7" id="KW-0472">Membrane</keyword>
<dbReference type="PANTHER" id="PTHR33778">
    <property type="entry name" value="PROTEIN MGTC"/>
    <property type="match status" value="1"/>
</dbReference>
<evidence type="ECO:0000313" key="10">
    <source>
        <dbReference type="Proteomes" id="UP000067626"/>
    </source>
</evidence>
<dbReference type="GO" id="GO:0005886">
    <property type="term" value="C:plasma membrane"/>
    <property type="evidence" value="ECO:0007669"/>
    <property type="project" value="UniProtKB-SubCell"/>
</dbReference>
<name>A0A0K1E845_CHOCO</name>
<comment type="similarity">
    <text evidence="2">Belongs to the MgtC/SapB family.</text>
</comment>
<evidence type="ECO:0000256" key="3">
    <source>
        <dbReference type="ARBA" id="ARBA00022475"/>
    </source>
</evidence>
<dbReference type="PANTHER" id="PTHR33778:SF1">
    <property type="entry name" value="MAGNESIUM TRANSPORTER YHID-RELATED"/>
    <property type="match status" value="1"/>
</dbReference>
<keyword evidence="5 7" id="KW-1133">Transmembrane helix</keyword>
<keyword evidence="10" id="KW-1185">Reference proteome</keyword>
<evidence type="ECO:0000313" key="9">
    <source>
        <dbReference type="EMBL" id="AKT37029.1"/>
    </source>
</evidence>
<organism evidence="9 10">
    <name type="scientific">Chondromyces crocatus</name>
    <dbReference type="NCBI Taxonomy" id="52"/>
    <lineage>
        <taxon>Bacteria</taxon>
        <taxon>Pseudomonadati</taxon>
        <taxon>Myxococcota</taxon>
        <taxon>Polyangia</taxon>
        <taxon>Polyangiales</taxon>
        <taxon>Polyangiaceae</taxon>
        <taxon>Chondromyces</taxon>
    </lineage>
</organism>
<reference evidence="9 10" key="1">
    <citation type="submission" date="2015-07" db="EMBL/GenBank/DDBJ databases">
        <title>Genome analysis of myxobacterium Chondromyces crocatus Cm c5 reveals a high potential for natural compound synthesis and the genetic basis for the loss of fruiting body formation.</title>
        <authorList>
            <person name="Zaburannyi N."/>
            <person name="Bunk B."/>
            <person name="Maier J."/>
            <person name="Overmann J."/>
            <person name="Mueller R."/>
        </authorList>
    </citation>
    <scope>NUCLEOTIDE SEQUENCE [LARGE SCALE GENOMIC DNA]</scope>
    <source>
        <strain evidence="9 10">Cm c5</strain>
    </source>
</reference>
<evidence type="ECO:0000256" key="5">
    <source>
        <dbReference type="ARBA" id="ARBA00022989"/>
    </source>
</evidence>